<dbReference type="Proteomes" id="UP000199656">
    <property type="component" value="Unassembled WGS sequence"/>
</dbReference>
<dbReference type="InterPro" id="IPR041700">
    <property type="entry name" value="OMP_b-brl_3"/>
</dbReference>
<feature type="signal peptide" evidence="1">
    <location>
        <begin position="1"/>
        <end position="21"/>
    </location>
</feature>
<dbReference type="InterPro" id="IPR008969">
    <property type="entry name" value="CarboxyPept-like_regulatory"/>
</dbReference>
<dbReference type="Gene3D" id="2.60.40.1120">
    <property type="entry name" value="Carboxypeptidase-like, regulatory domain"/>
    <property type="match status" value="1"/>
</dbReference>
<keyword evidence="4" id="KW-1185">Reference proteome</keyword>
<dbReference type="STRING" id="408074.SAMN05660909_03008"/>
<organism evidence="3 4">
    <name type="scientific">Chitinophaga terrae</name>
    <name type="common">ex Kim and Jung 2007</name>
    <dbReference type="NCBI Taxonomy" id="408074"/>
    <lineage>
        <taxon>Bacteria</taxon>
        <taxon>Pseudomonadati</taxon>
        <taxon>Bacteroidota</taxon>
        <taxon>Chitinophagia</taxon>
        <taxon>Chitinophagales</taxon>
        <taxon>Chitinophagaceae</taxon>
        <taxon>Chitinophaga</taxon>
    </lineage>
</organism>
<dbReference type="EMBL" id="FNRL01000012">
    <property type="protein sequence ID" value="SEA68481.1"/>
    <property type="molecule type" value="Genomic_DNA"/>
</dbReference>
<proteinExistence type="predicted"/>
<evidence type="ECO:0000313" key="3">
    <source>
        <dbReference type="EMBL" id="SEA68481.1"/>
    </source>
</evidence>
<reference evidence="4" key="1">
    <citation type="submission" date="2016-10" db="EMBL/GenBank/DDBJ databases">
        <authorList>
            <person name="Varghese N."/>
            <person name="Submissions S."/>
        </authorList>
    </citation>
    <scope>NUCLEOTIDE SEQUENCE [LARGE SCALE GENOMIC DNA]</scope>
    <source>
        <strain evidence="4">DSM 23920</strain>
    </source>
</reference>
<evidence type="ECO:0000256" key="1">
    <source>
        <dbReference type="SAM" id="SignalP"/>
    </source>
</evidence>
<dbReference type="SUPFAM" id="SSF49464">
    <property type="entry name" value="Carboxypeptidase regulatory domain-like"/>
    <property type="match status" value="1"/>
</dbReference>
<feature type="domain" description="Outer membrane protein beta-barrel" evidence="2">
    <location>
        <begin position="446"/>
        <end position="904"/>
    </location>
</feature>
<dbReference type="Pfam" id="PF14905">
    <property type="entry name" value="OMP_b-brl_3"/>
    <property type="match status" value="1"/>
</dbReference>
<keyword evidence="1" id="KW-0732">Signal</keyword>
<feature type="chain" id="PRO_5011793990" evidence="1">
    <location>
        <begin position="22"/>
        <end position="915"/>
    </location>
</feature>
<protein>
    <submittedName>
        <fullName evidence="3">CarboxypepD_reg-like domain-containing protein</fullName>
    </submittedName>
</protein>
<sequence>MKCIFLFMLLTMGSLASIAQRASIKGYVTDTVSGLKLRDAVVLLANSKDSMLVQFCRTDANGYFKMDRNLVPGQYIICVSLPSYVDYVELKELSGNVNSIDISLFPKSKLLKAVVVKGKVKAISLNGDTLEFKADAYHVGANASVDELFRQLPGFQVDRGGKISVNGQAVQKILVDGEEFFSDDPTLVSKTVRADMVDKVQVFDKKSEQAAFAGVQDGKTAKAINLKLKEDKKKGYFGKLIIGGGDRYYNGSGMFNRFKGPAKFSVYAIASNTGEGDISWKDREDFGVAKDLEYNTPLQTLDSWAGQYAGLGFPQLYTAGAHYNNKWNAFNQAIGGEARVAKLNLSENMTSTTISILPTQKLTTSGNEKNYHILLQQKYNGNYQVRLDSMTELKAKIGAAVGNKTGDRNIASVIRNEAGLSINELSQYTNTDERSNSWMGELIVNKRFRKAGRLLTLGLSGAYNTLNGNGTFITNNLAWDRENTDTSINLDTRQYKETASKQDKINLDVLYRFPISQTSALSLKYAMALGNMKSQLTTFNIASDGKNKSIDSIYSNNYLFRSVGNKAGIHYHFVKKQFQLEAGNDIGLTSFNQTDYFRYNLIKRNFVGWFPNIELKYSGKNGTRTASLSYLGNTILPSALQLQPLANNTDPNNIIIGNPQLGPSYSNTIKLLYINADFIARKTTWIDIGYNLITGDFTTADQIDSIGRKKYQFINGDYTTLWTGNATYSFPLAKSLTMGVSAGWNLRSSMNIVNNAKNRIRNGNYVAGLFFSESLPEKLNITLNVNPSYNYNSSSVAENSGADYWMLDTRLQATVYFPLKSELHTSCSLLLRQKTDEFTDNTNVVLWDIWINKRLLKSEALILKLSATDVLNQAKSVFRYINTNYISEYRYDVIKRYFQVGLTWNFSNFNNSAKP</sequence>
<dbReference type="AlphaFoldDB" id="A0A1H4D733"/>
<gene>
    <name evidence="3" type="ORF">SAMN05660909_03008</name>
</gene>
<evidence type="ECO:0000313" key="4">
    <source>
        <dbReference type="Proteomes" id="UP000199656"/>
    </source>
</evidence>
<dbReference type="OrthoDB" id="606930at2"/>
<name>A0A1H4D733_9BACT</name>
<accession>A0A1H4D733</accession>
<dbReference type="SUPFAM" id="SSF56935">
    <property type="entry name" value="Porins"/>
    <property type="match status" value="1"/>
</dbReference>
<evidence type="ECO:0000259" key="2">
    <source>
        <dbReference type="Pfam" id="PF14905"/>
    </source>
</evidence>